<gene>
    <name evidence="2" type="ORF">GCM10022200_01000</name>
</gene>
<accession>A0ABP7A0V7</accession>
<evidence type="ECO:0000313" key="2">
    <source>
        <dbReference type="EMBL" id="GAA3622628.1"/>
    </source>
</evidence>
<protein>
    <submittedName>
        <fullName evidence="2">Uncharacterized protein</fullName>
    </submittedName>
</protein>
<feature type="transmembrane region" description="Helical" evidence="1">
    <location>
        <begin position="144"/>
        <end position="166"/>
    </location>
</feature>
<sequence length="209" mass="21430">MPVLSQARATLGPMIVTMPEAVIVGVVSVFLFLALCAALVLVTISLRRPANLPLLAAAILVVLCLLAVVVLPWNVPLVVGLALAALGTALAALGGDPITRRVLDIATHGTVRDGVHGGILVDDADGSGEDAVHEVMRGGTTIGYLERLGALIAIVAGFPEAIAVIVAVKGIGRFSELASPAARERFIIGTLASLLWACVVGGLVRLAIW</sequence>
<keyword evidence="1" id="KW-1133">Transmembrane helix</keyword>
<feature type="transmembrane region" description="Helical" evidence="1">
    <location>
        <begin position="77"/>
        <end position="95"/>
    </location>
</feature>
<evidence type="ECO:0000313" key="3">
    <source>
        <dbReference type="Proteomes" id="UP001501697"/>
    </source>
</evidence>
<keyword evidence="1" id="KW-0472">Membrane</keyword>
<keyword evidence="1" id="KW-0812">Transmembrane</keyword>
<feature type="transmembrane region" description="Helical" evidence="1">
    <location>
        <begin position="54"/>
        <end position="71"/>
    </location>
</feature>
<feature type="transmembrane region" description="Helical" evidence="1">
    <location>
        <begin position="186"/>
        <end position="208"/>
    </location>
</feature>
<dbReference type="EMBL" id="BAAAYU010000001">
    <property type="protein sequence ID" value="GAA3622628.1"/>
    <property type="molecule type" value="Genomic_DNA"/>
</dbReference>
<name>A0ABP7A0V7_9MICO</name>
<keyword evidence="3" id="KW-1185">Reference proteome</keyword>
<feature type="transmembrane region" description="Helical" evidence="1">
    <location>
        <begin position="21"/>
        <end position="42"/>
    </location>
</feature>
<evidence type="ECO:0000256" key="1">
    <source>
        <dbReference type="SAM" id="Phobius"/>
    </source>
</evidence>
<proteinExistence type="predicted"/>
<organism evidence="2 3">
    <name type="scientific">Microbacterium awajiense</name>
    <dbReference type="NCBI Taxonomy" id="415214"/>
    <lineage>
        <taxon>Bacteria</taxon>
        <taxon>Bacillati</taxon>
        <taxon>Actinomycetota</taxon>
        <taxon>Actinomycetes</taxon>
        <taxon>Micrococcales</taxon>
        <taxon>Microbacteriaceae</taxon>
        <taxon>Microbacterium</taxon>
    </lineage>
</organism>
<reference evidence="3" key="1">
    <citation type="journal article" date="2019" name="Int. J. Syst. Evol. Microbiol.">
        <title>The Global Catalogue of Microorganisms (GCM) 10K type strain sequencing project: providing services to taxonomists for standard genome sequencing and annotation.</title>
        <authorList>
            <consortium name="The Broad Institute Genomics Platform"/>
            <consortium name="The Broad Institute Genome Sequencing Center for Infectious Disease"/>
            <person name="Wu L."/>
            <person name="Ma J."/>
        </authorList>
    </citation>
    <scope>NUCLEOTIDE SEQUENCE [LARGE SCALE GENOMIC DNA]</scope>
    <source>
        <strain evidence="3">JCM 16544</strain>
    </source>
</reference>
<comment type="caution">
    <text evidence="2">The sequence shown here is derived from an EMBL/GenBank/DDBJ whole genome shotgun (WGS) entry which is preliminary data.</text>
</comment>
<dbReference type="Proteomes" id="UP001501697">
    <property type="component" value="Unassembled WGS sequence"/>
</dbReference>